<dbReference type="EMBL" id="CP041690">
    <property type="protein sequence ID" value="QEE18712.1"/>
    <property type="molecule type" value="Genomic_DNA"/>
</dbReference>
<dbReference type="AlphaFoldDB" id="A0A5B9DIQ7"/>
<dbReference type="Pfam" id="PF03446">
    <property type="entry name" value="NAD_binding_2"/>
    <property type="match status" value="1"/>
</dbReference>
<dbReference type="Proteomes" id="UP000321062">
    <property type="component" value="Chromosome"/>
</dbReference>
<dbReference type="InterPro" id="IPR008927">
    <property type="entry name" value="6-PGluconate_DH-like_C_sf"/>
</dbReference>
<evidence type="ECO:0000259" key="4">
    <source>
        <dbReference type="Pfam" id="PF09130"/>
    </source>
</evidence>
<protein>
    <submittedName>
        <fullName evidence="5">NAD(P)-dependent oxidoreductase</fullName>
    </submittedName>
</protein>
<keyword evidence="6" id="KW-1185">Reference proteome</keyword>
<organism evidence="5 6">
    <name type="scientific">Paradevosia tibetensis</name>
    <dbReference type="NCBI Taxonomy" id="1447062"/>
    <lineage>
        <taxon>Bacteria</taxon>
        <taxon>Pseudomonadati</taxon>
        <taxon>Pseudomonadota</taxon>
        <taxon>Alphaproteobacteria</taxon>
        <taxon>Hyphomicrobiales</taxon>
        <taxon>Devosiaceae</taxon>
        <taxon>Paradevosia</taxon>
    </lineage>
</organism>
<feature type="domain" description="6-phosphogluconate dehydrogenase NADP-binding" evidence="3">
    <location>
        <begin position="24"/>
        <end position="155"/>
    </location>
</feature>
<dbReference type="Gene3D" id="1.10.1040.10">
    <property type="entry name" value="N-(1-d-carboxylethyl)-l-norvaline Dehydrogenase, domain 2"/>
    <property type="match status" value="1"/>
</dbReference>
<dbReference type="InterPro" id="IPR015815">
    <property type="entry name" value="HIBADH-related"/>
</dbReference>
<dbReference type="InterPro" id="IPR036291">
    <property type="entry name" value="NAD(P)-bd_dom_sf"/>
</dbReference>
<dbReference type="Gene3D" id="3.40.50.720">
    <property type="entry name" value="NAD(P)-binding Rossmann-like Domain"/>
    <property type="match status" value="1"/>
</dbReference>
<dbReference type="InterPro" id="IPR006115">
    <property type="entry name" value="6PGDH_NADP-bd"/>
</dbReference>
<evidence type="ECO:0000313" key="6">
    <source>
        <dbReference type="Proteomes" id="UP000321062"/>
    </source>
</evidence>
<name>A0A5B9DIQ7_9HYPH</name>
<evidence type="ECO:0000313" key="5">
    <source>
        <dbReference type="EMBL" id="QEE18712.1"/>
    </source>
</evidence>
<sequence>MELPGTKAGARCLGEAQMALESELGLVGFGEAGQAFARGWALPAGEMAAYDLKLVEGPERAQMISACAELGVVPVTTPAALLERATTVFSLVPTDQAVAVARAAAPHLRTGTFWLDGSSSAPGTKRAAAASIEAAGGHYVDMAIMAPVHPRRHRTPVLLAGPEATQALAAITALGMDGQVAGPAVGDASAVKMIRSVLVKGLEALTAECLLAARRAGVEEAVLASFAQSDPEIDWAARTAYNLGRMLEHGTRRAAEMREVVATLTELRLPSRLSAATALWQDEMGALDLEVGPGPLPGLLDAVLAARR</sequence>
<dbReference type="KEGG" id="yti:FNA67_00290"/>
<evidence type="ECO:0000259" key="3">
    <source>
        <dbReference type="Pfam" id="PF03446"/>
    </source>
</evidence>
<dbReference type="OrthoDB" id="4333at2"/>
<dbReference type="SUPFAM" id="SSF48179">
    <property type="entry name" value="6-phosphogluconate dehydrogenase C-terminal domain-like"/>
    <property type="match status" value="1"/>
</dbReference>
<evidence type="ECO:0000256" key="1">
    <source>
        <dbReference type="ARBA" id="ARBA00023002"/>
    </source>
</evidence>
<keyword evidence="1" id="KW-0560">Oxidoreductase</keyword>
<accession>A0A5B9DIQ7</accession>
<dbReference type="InterPro" id="IPR013328">
    <property type="entry name" value="6PGD_dom2"/>
</dbReference>
<evidence type="ECO:0000256" key="2">
    <source>
        <dbReference type="PIRSR" id="PIRSR000103-1"/>
    </source>
</evidence>
<gene>
    <name evidence="5" type="ORF">FNA67_00290</name>
</gene>
<dbReference type="SUPFAM" id="SSF51735">
    <property type="entry name" value="NAD(P)-binding Rossmann-fold domains"/>
    <property type="match status" value="1"/>
</dbReference>
<dbReference type="GO" id="GO:0050661">
    <property type="term" value="F:NADP binding"/>
    <property type="evidence" value="ECO:0007669"/>
    <property type="project" value="InterPro"/>
</dbReference>
<feature type="domain" description="Phosphogluconate dehydrogenase NAD-binding putative C-terminal" evidence="4">
    <location>
        <begin position="213"/>
        <end position="282"/>
    </location>
</feature>
<feature type="active site" evidence="2">
    <location>
        <position position="192"/>
    </location>
</feature>
<dbReference type="GO" id="GO:0016491">
    <property type="term" value="F:oxidoreductase activity"/>
    <property type="evidence" value="ECO:0007669"/>
    <property type="project" value="UniProtKB-KW"/>
</dbReference>
<dbReference type="Pfam" id="PF09130">
    <property type="entry name" value="DUF1932"/>
    <property type="match status" value="1"/>
</dbReference>
<dbReference type="PIRSF" id="PIRSF000103">
    <property type="entry name" value="HIBADH"/>
    <property type="match status" value="1"/>
</dbReference>
<reference evidence="5 6" key="1">
    <citation type="journal article" date="2015" name="Int. J. Syst. Evol. Microbiol.">
        <title>Youhaiella tibetensis gen. nov., sp. nov., isolated from subsurface sediment.</title>
        <authorList>
            <person name="Wang Y.X."/>
            <person name="Huang F.Q."/>
            <person name="Nogi Y."/>
            <person name="Pang S.J."/>
            <person name="Wang P.K."/>
            <person name="Lv J."/>
        </authorList>
    </citation>
    <scope>NUCLEOTIDE SEQUENCE [LARGE SCALE GENOMIC DNA]</scope>
    <source>
        <strain evidence="6">fig4</strain>
    </source>
</reference>
<proteinExistence type="predicted"/>
<dbReference type="InterPro" id="IPR015814">
    <property type="entry name" value="Pgluconate_DH_NAD-bd_C"/>
</dbReference>